<feature type="transmembrane region" description="Helical" evidence="2">
    <location>
        <begin position="7"/>
        <end position="27"/>
    </location>
</feature>
<name>A0A0D6LGN9_9BILA</name>
<evidence type="ECO:0000259" key="3">
    <source>
        <dbReference type="Pfam" id="PF00188"/>
    </source>
</evidence>
<dbReference type="Gene3D" id="3.40.33.10">
    <property type="entry name" value="CAP"/>
    <property type="match status" value="1"/>
</dbReference>
<keyword evidence="2" id="KW-1133">Transmembrane helix</keyword>
<protein>
    <recommendedName>
        <fullName evidence="3">SCP domain-containing protein</fullName>
    </recommendedName>
</protein>
<dbReference type="Pfam" id="PF00188">
    <property type="entry name" value="CAP"/>
    <property type="match status" value="1"/>
</dbReference>
<dbReference type="InterPro" id="IPR035940">
    <property type="entry name" value="CAP_sf"/>
</dbReference>
<proteinExistence type="predicted"/>
<keyword evidence="2" id="KW-0812">Transmembrane</keyword>
<evidence type="ECO:0000256" key="1">
    <source>
        <dbReference type="SAM" id="MobiDB-lite"/>
    </source>
</evidence>
<dbReference type="InterPro" id="IPR014044">
    <property type="entry name" value="CAP_dom"/>
</dbReference>
<evidence type="ECO:0000313" key="4">
    <source>
        <dbReference type="EMBL" id="EPB71255.1"/>
    </source>
</evidence>
<accession>A0A0D6LGN9</accession>
<sequence>MPVTHRLVQASSMTLSFIIVVFIIGFAEATREFHCWNFKLTDELREQYLGPVNVLRKQTAGESSSNSHQDENSHRIISSEHNATGPPMEEWATTPNDKQNVTRKSPTDGRRADLQFRGDVMPSDEDARWDCVLELEAEKTVGKCNEEAPGPSGAAQFVKKVPLTTCSAANLLKETVTNFFNIADDTTAKRGNQIIGAPKLHSLATLANGHTAKIGCAHKNCNNDLYIACIMKEENHSTAYPINEGGLTQPSFTSSPTATYTTVTSSTTTVTMSSPTTPTHSDDTPTTMDLTGVSRVNSFF</sequence>
<reference evidence="4 5" key="1">
    <citation type="submission" date="2013-05" db="EMBL/GenBank/DDBJ databases">
        <title>Draft genome of the parasitic nematode Anyclostoma ceylanicum.</title>
        <authorList>
            <person name="Mitreva M."/>
        </authorList>
    </citation>
    <scope>NUCLEOTIDE SEQUENCE [LARGE SCALE GENOMIC DNA]</scope>
</reference>
<dbReference type="Proteomes" id="UP000054495">
    <property type="component" value="Unassembled WGS sequence"/>
</dbReference>
<gene>
    <name evidence="4" type="ORF">ANCCEY_09651</name>
</gene>
<dbReference type="SUPFAM" id="SSF55797">
    <property type="entry name" value="PR-1-like"/>
    <property type="match status" value="1"/>
</dbReference>
<organism evidence="4 5">
    <name type="scientific">Ancylostoma ceylanicum</name>
    <dbReference type="NCBI Taxonomy" id="53326"/>
    <lineage>
        <taxon>Eukaryota</taxon>
        <taxon>Metazoa</taxon>
        <taxon>Ecdysozoa</taxon>
        <taxon>Nematoda</taxon>
        <taxon>Chromadorea</taxon>
        <taxon>Rhabditida</taxon>
        <taxon>Rhabditina</taxon>
        <taxon>Rhabditomorpha</taxon>
        <taxon>Strongyloidea</taxon>
        <taxon>Ancylostomatidae</taxon>
        <taxon>Ancylostomatinae</taxon>
        <taxon>Ancylostoma</taxon>
    </lineage>
</organism>
<keyword evidence="2" id="KW-0472">Membrane</keyword>
<dbReference type="AlphaFoldDB" id="A0A0D6LGN9"/>
<feature type="compositionally biased region" description="Polar residues" evidence="1">
    <location>
        <begin position="93"/>
        <end position="104"/>
    </location>
</feature>
<dbReference type="EMBL" id="KE125125">
    <property type="protein sequence ID" value="EPB71255.1"/>
    <property type="molecule type" value="Genomic_DNA"/>
</dbReference>
<feature type="domain" description="SCP" evidence="3">
    <location>
        <begin position="128"/>
        <end position="230"/>
    </location>
</feature>
<feature type="region of interest" description="Disordered" evidence="1">
    <location>
        <begin position="79"/>
        <end position="114"/>
    </location>
</feature>
<evidence type="ECO:0000256" key="2">
    <source>
        <dbReference type="SAM" id="Phobius"/>
    </source>
</evidence>
<evidence type="ECO:0000313" key="5">
    <source>
        <dbReference type="Proteomes" id="UP000054495"/>
    </source>
</evidence>
<keyword evidence="5" id="KW-1185">Reference proteome</keyword>
<feature type="compositionally biased region" description="Basic and acidic residues" evidence="1">
    <location>
        <begin position="105"/>
        <end position="114"/>
    </location>
</feature>